<proteinExistence type="predicted"/>
<feature type="transmembrane region" description="Helical" evidence="6">
    <location>
        <begin position="37"/>
        <end position="56"/>
    </location>
</feature>
<comment type="subcellular location">
    <subcellularLocation>
        <location evidence="1">Cell membrane</location>
        <topology evidence="1">Multi-pass membrane protein</topology>
    </subcellularLocation>
</comment>
<protein>
    <submittedName>
        <fullName evidence="7">Flippase-like domain-containing protein</fullName>
    </submittedName>
</protein>
<feature type="transmembrane region" description="Helical" evidence="6">
    <location>
        <begin position="123"/>
        <end position="140"/>
    </location>
</feature>
<keyword evidence="2" id="KW-1003">Cell membrane</keyword>
<evidence type="ECO:0000256" key="4">
    <source>
        <dbReference type="ARBA" id="ARBA00022989"/>
    </source>
</evidence>
<name>A0A956NJK4_UNCEI</name>
<reference evidence="7" key="2">
    <citation type="journal article" date="2021" name="Microbiome">
        <title>Successional dynamics and alternative stable states in a saline activated sludge microbial community over 9 years.</title>
        <authorList>
            <person name="Wang Y."/>
            <person name="Ye J."/>
            <person name="Ju F."/>
            <person name="Liu L."/>
            <person name="Boyd J.A."/>
            <person name="Deng Y."/>
            <person name="Parks D.H."/>
            <person name="Jiang X."/>
            <person name="Yin X."/>
            <person name="Woodcroft B.J."/>
            <person name="Tyson G.W."/>
            <person name="Hugenholtz P."/>
            <person name="Polz M.F."/>
            <person name="Zhang T."/>
        </authorList>
    </citation>
    <scope>NUCLEOTIDE SEQUENCE</scope>
    <source>
        <strain evidence="7">HKST-UBA02</strain>
    </source>
</reference>
<evidence type="ECO:0000256" key="2">
    <source>
        <dbReference type="ARBA" id="ARBA00022475"/>
    </source>
</evidence>
<dbReference type="PANTHER" id="PTHR39087">
    <property type="entry name" value="UPF0104 MEMBRANE PROTEIN MJ1595"/>
    <property type="match status" value="1"/>
</dbReference>
<feature type="transmembrane region" description="Helical" evidence="6">
    <location>
        <begin position="207"/>
        <end position="229"/>
    </location>
</feature>
<evidence type="ECO:0000256" key="6">
    <source>
        <dbReference type="SAM" id="Phobius"/>
    </source>
</evidence>
<feature type="transmembrane region" description="Helical" evidence="6">
    <location>
        <begin position="281"/>
        <end position="306"/>
    </location>
</feature>
<dbReference type="Pfam" id="PF03706">
    <property type="entry name" value="LPG_synthase_TM"/>
    <property type="match status" value="1"/>
</dbReference>
<dbReference type="NCBIfam" id="TIGR00374">
    <property type="entry name" value="flippase-like domain"/>
    <property type="match status" value="1"/>
</dbReference>
<dbReference type="PANTHER" id="PTHR39087:SF2">
    <property type="entry name" value="UPF0104 MEMBRANE PROTEIN MJ1595"/>
    <property type="match status" value="1"/>
</dbReference>
<sequence>MIWKLLAGLVLSAFFLWLALKDAQLSEVWGAVQAADYTWMVPMVLLTLVSFLLRTWRWQVLLASAQRVKFWPLLSSTFIGFMGNNVLPARLGELLRVQAIRTAAGVSRSAALGSLVMERILDISMLLVFFLFVLVAGKLPPEVKSWGIYLVVVLVPVLAAVIVFRFQPKPFLRILEKVAPGRLRPRLLAMASNFHVGLGALENGRELGLAAFLSVPMWATLVGVVVCGFRALSLDLTTEAGVITLVIMAVGTMVPSAPGFIGTLQYAGTLALTQYDVDPSVALSFTLLYHASQWFPVTAVGLVFFLQQHLSLDQLRGLESAADAADNPKGEGT</sequence>
<comment type="caution">
    <text evidence="7">The sequence shown here is derived from an EMBL/GenBank/DDBJ whole genome shotgun (WGS) entry which is preliminary data.</text>
</comment>
<organism evidence="7 8">
    <name type="scientific">Eiseniibacteriota bacterium</name>
    <dbReference type="NCBI Taxonomy" id="2212470"/>
    <lineage>
        <taxon>Bacteria</taxon>
        <taxon>Candidatus Eiseniibacteriota</taxon>
    </lineage>
</organism>
<evidence type="ECO:0000313" key="7">
    <source>
        <dbReference type="EMBL" id="MCA9758234.1"/>
    </source>
</evidence>
<feature type="transmembrane region" description="Helical" evidence="6">
    <location>
        <begin position="68"/>
        <end position="87"/>
    </location>
</feature>
<dbReference type="Proteomes" id="UP000739538">
    <property type="component" value="Unassembled WGS sequence"/>
</dbReference>
<keyword evidence="5 6" id="KW-0472">Membrane</keyword>
<dbReference type="EMBL" id="JAGQHS010000153">
    <property type="protein sequence ID" value="MCA9758234.1"/>
    <property type="molecule type" value="Genomic_DNA"/>
</dbReference>
<gene>
    <name evidence="7" type="ORF">KDA27_20740</name>
</gene>
<evidence type="ECO:0000256" key="5">
    <source>
        <dbReference type="ARBA" id="ARBA00023136"/>
    </source>
</evidence>
<feature type="transmembrane region" description="Helical" evidence="6">
    <location>
        <begin position="146"/>
        <end position="164"/>
    </location>
</feature>
<keyword evidence="3 6" id="KW-0812">Transmembrane</keyword>
<feature type="transmembrane region" description="Helical" evidence="6">
    <location>
        <begin position="241"/>
        <end position="261"/>
    </location>
</feature>
<evidence type="ECO:0000313" key="8">
    <source>
        <dbReference type="Proteomes" id="UP000739538"/>
    </source>
</evidence>
<dbReference type="AlphaFoldDB" id="A0A956NJK4"/>
<evidence type="ECO:0000256" key="1">
    <source>
        <dbReference type="ARBA" id="ARBA00004651"/>
    </source>
</evidence>
<reference evidence="7" key="1">
    <citation type="submission" date="2020-04" db="EMBL/GenBank/DDBJ databases">
        <authorList>
            <person name="Zhang T."/>
        </authorList>
    </citation>
    <scope>NUCLEOTIDE SEQUENCE</scope>
    <source>
        <strain evidence="7">HKST-UBA02</strain>
    </source>
</reference>
<accession>A0A956NJK4</accession>
<evidence type="ECO:0000256" key="3">
    <source>
        <dbReference type="ARBA" id="ARBA00022692"/>
    </source>
</evidence>
<dbReference type="GO" id="GO:0005886">
    <property type="term" value="C:plasma membrane"/>
    <property type="evidence" value="ECO:0007669"/>
    <property type="project" value="UniProtKB-SubCell"/>
</dbReference>
<dbReference type="InterPro" id="IPR022791">
    <property type="entry name" value="L-PG_synthase/AglD"/>
</dbReference>
<keyword evidence="4 6" id="KW-1133">Transmembrane helix</keyword>